<evidence type="ECO:0000256" key="3">
    <source>
        <dbReference type="SAM" id="MobiDB-lite"/>
    </source>
</evidence>
<evidence type="ECO:0000256" key="2">
    <source>
        <dbReference type="ARBA" id="ARBA00022837"/>
    </source>
</evidence>
<dbReference type="Pfam" id="PF00168">
    <property type="entry name" value="C2"/>
    <property type="match status" value="1"/>
</dbReference>
<dbReference type="PANTHER" id="PTHR45911:SF4">
    <property type="entry name" value="MULTIPLE C2 AND TRANSMEMBRANE DOMAIN-CONTAINING PROTEIN"/>
    <property type="match status" value="1"/>
</dbReference>
<accession>A0ABR2JQN1</accession>
<keyword evidence="6" id="KW-1185">Reference proteome</keyword>
<comment type="caution">
    <text evidence="5">The sequence shown here is derived from an EMBL/GenBank/DDBJ whole genome shotgun (WGS) entry which is preliminary data.</text>
</comment>
<proteinExistence type="predicted"/>
<dbReference type="CDD" id="cd00030">
    <property type="entry name" value="C2"/>
    <property type="match status" value="1"/>
</dbReference>
<keyword evidence="2" id="KW-0106">Calcium</keyword>
<dbReference type="InterPro" id="IPR035892">
    <property type="entry name" value="C2_domain_sf"/>
</dbReference>
<gene>
    <name evidence="5" type="ORF">M9Y10_003619</name>
</gene>
<evidence type="ECO:0000313" key="6">
    <source>
        <dbReference type="Proteomes" id="UP001470230"/>
    </source>
</evidence>
<feature type="compositionally biased region" description="Polar residues" evidence="3">
    <location>
        <begin position="133"/>
        <end position="144"/>
    </location>
</feature>
<feature type="domain" description="C2" evidence="4">
    <location>
        <begin position="1"/>
        <end position="104"/>
    </location>
</feature>
<dbReference type="SMART" id="SM00239">
    <property type="entry name" value="C2"/>
    <property type="match status" value="1"/>
</dbReference>
<keyword evidence="1" id="KW-0479">Metal-binding</keyword>
<dbReference type="PROSITE" id="PS50004">
    <property type="entry name" value="C2"/>
    <property type="match status" value="1"/>
</dbReference>
<dbReference type="InterPro" id="IPR000008">
    <property type="entry name" value="C2_dom"/>
</dbReference>
<feature type="region of interest" description="Disordered" evidence="3">
    <location>
        <begin position="131"/>
        <end position="160"/>
    </location>
</feature>
<protein>
    <recommendedName>
        <fullName evidence="4">C2 domain-containing protein</fullName>
    </recommendedName>
</protein>
<dbReference type="EMBL" id="JAPFFF010000010">
    <property type="protein sequence ID" value="KAK8880918.1"/>
    <property type="molecule type" value="Genomic_DNA"/>
</dbReference>
<name>A0ABR2JQN1_9EUKA</name>
<evidence type="ECO:0000256" key="1">
    <source>
        <dbReference type="ARBA" id="ARBA00022723"/>
    </source>
</evidence>
<evidence type="ECO:0000313" key="5">
    <source>
        <dbReference type="EMBL" id="KAK8880918.1"/>
    </source>
</evidence>
<dbReference type="SUPFAM" id="SSF49562">
    <property type="entry name" value="C2 domain (Calcium/lipid-binding domain, CaLB)"/>
    <property type="match status" value="1"/>
</dbReference>
<dbReference type="Proteomes" id="UP001470230">
    <property type="component" value="Unassembled WGS sequence"/>
</dbReference>
<evidence type="ECO:0000259" key="4">
    <source>
        <dbReference type="PROSITE" id="PS50004"/>
    </source>
</evidence>
<organism evidence="5 6">
    <name type="scientific">Tritrichomonas musculus</name>
    <dbReference type="NCBI Taxonomy" id="1915356"/>
    <lineage>
        <taxon>Eukaryota</taxon>
        <taxon>Metamonada</taxon>
        <taxon>Parabasalia</taxon>
        <taxon>Tritrichomonadida</taxon>
        <taxon>Tritrichomonadidae</taxon>
        <taxon>Tritrichomonas</taxon>
    </lineage>
</organism>
<dbReference type="PANTHER" id="PTHR45911">
    <property type="entry name" value="C2 DOMAIN-CONTAINING PROTEIN"/>
    <property type="match status" value="1"/>
</dbReference>
<sequence>MIRILHIRAIEAKDIPKMDVIGTADPFLLFKLVPSPEKYQTKVVKQNPNPVWNEEFHIPFEIGKSAILHMELYDWDKVSLNDLVSTRDFEIDKYEPGQVIDQWYDFFPGPGVKQPGKVHLVIHVSELDEEPFQTRQAAPQTRSQPEPEPEPEQDSQVLERDIDTSTLKEKYVEYTEPPLKSDATKEDKEEYDYNHKVRQLTQTINTISNGYLKPINFCYVDRLINIRGRKRPIAVFLKPVSSELSPSGVFIYDTTRMPKDKALYFFVGPESQKSLEQFGEKILDDLSKETKCQNIIRITDMKSPNFQKMVHQMGGNQIMILKPKNYGDELVFERSFFTEKLHMRLFEKDQKTTCSVIDFDSVPKNGVLVIDPSDFALYLYVDNIELKNDDEKKSLISAIEWMKNQPRFDKRELFVFDRSRIPSTVQLLLQ</sequence>
<dbReference type="Gene3D" id="2.60.40.150">
    <property type="entry name" value="C2 domain"/>
    <property type="match status" value="1"/>
</dbReference>
<reference evidence="5 6" key="1">
    <citation type="submission" date="2024-04" db="EMBL/GenBank/DDBJ databases">
        <title>Tritrichomonas musculus Genome.</title>
        <authorList>
            <person name="Alves-Ferreira E."/>
            <person name="Grigg M."/>
            <person name="Lorenzi H."/>
            <person name="Galac M."/>
        </authorList>
    </citation>
    <scope>NUCLEOTIDE SEQUENCE [LARGE SCALE GENOMIC DNA]</scope>
    <source>
        <strain evidence="5 6">EAF2021</strain>
    </source>
</reference>